<proteinExistence type="predicted"/>
<dbReference type="Proteomes" id="UP000184364">
    <property type="component" value="Unassembled WGS sequence"/>
</dbReference>
<dbReference type="AlphaFoldDB" id="A0A1M7EFE0"/>
<reference evidence="2" key="1">
    <citation type="submission" date="2016-11" db="EMBL/GenBank/DDBJ databases">
        <authorList>
            <person name="Varghese N."/>
            <person name="Submissions S."/>
        </authorList>
    </citation>
    <scope>NUCLEOTIDE SEQUENCE [LARGE SCALE GENOMIC DNA]</scope>
    <source>
        <strain evidence="2">DSM 26899</strain>
    </source>
</reference>
<dbReference type="InterPro" id="IPR058074">
    <property type="entry name" value="Bacteriocin-like"/>
</dbReference>
<gene>
    <name evidence="1" type="ORF">SAMN05444267_102812</name>
</gene>
<accession>A0A1M7EFE0</accession>
<sequence>MKNLKKLNRKNLRAITGGLTECSVDLDCGPTGCAICTDFRGGRRVCLYFYDPTNMDNCPNINP</sequence>
<organism evidence="1 2">
    <name type="scientific">Chryseobacterium polytrichastri</name>
    <dbReference type="NCBI Taxonomy" id="1302687"/>
    <lineage>
        <taxon>Bacteria</taxon>
        <taxon>Pseudomonadati</taxon>
        <taxon>Bacteroidota</taxon>
        <taxon>Flavobacteriia</taxon>
        <taxon>Flavobacteriales</taxon>
        <taxon>Weeksellaceae</taxon>
        <taxon>Chryseobacterium group</taxon>
        <taxon>Chryseobacterium</taxon>
    </lineage>
</organism>
<evidence type="ECO:0000313" key="2">
    <source>
        <dbReference type="Proteomes" id="UP000184364"/>
    </source>
</evidence>
<evidence type="ECO:0000313" key="1">
    <source>
        <dbReference type="EMBL" id="SHL90358.1"/>
    </source>
</evidence>
<keyword evidence="2" id="KW-1185">Reference proteome</keyword>
<protein>
    <submittedName>
        <fullName evidence="1">Uncharacterized protein</fullName>
    </submittedName>
</protein>
<dbReference type="EMBL" id="FRAV01000028">
    <property type="protein sequence ID" value="SHL90358.1"/>
    <property type="molecule type" value="Genomic_DNA"/>
</dbReference>
<name>A0A1M7EFE0_9FLAO</name>
<dbReference type="NCBIfam" id="NF047798">
    <property type="entry name" value="leader_Chryseo"/>
    <property type="match status" value="1"/>
</dbReference>
<dbReference type="STRING" id="1302687.SAMN05444267_102812"/>